<dbReference type="GO" id="GO:0008528">
    <property type="term" value="F:G protein-coupled peptide receptor activity"/>
    <property type="evidence" value="ECO:0007669"/>
    <property type="project" value="InterPro"/>
</dbReference>
<dbReference type="Proteomes" id="UP000008068">
    <property type="component" value="Unassembled WGS sequence"/>
</dbReference>
<dbReference type="InterPro" id="IPR017452">
    <property type="entry name" value="GPCR_Rhodpsn_7TM"/>
</dbReference>
<dbReference type="HOGENOM" id="CLU_043715_0_1_1"/>
<dbReference type="InParanoid" id="G0P0I9"/>
<proteinExistence type="predicted"/>
<keyword evidence="3 5" id="KW-1133">Transmembrane helix</keyword>
<evidence type="ECO:0000256" key="3">
    <source>
        <dbReference type="ARBA" id="ARBA00022989"/>
    </source>
</evidence>
<feature type="transmembrane region" description="Helical" evidence="5">
    <location>
        <begin position="65"/>
        <end position="84"/>
    </location>
</feature>
<dbReference type="AlphaFoldDB" id="G0P0I9"/>
<dbReference type="PANTHER" id="PTHR22751:SF101">
    <property type="entry name" value="G-PROTEIN COUPLED RECEPTORS FAMILY 1 PROFILE DOMAIN-CONTAINING PROTEIN"/>
    <property type="match status" value="1"/>
</dbReference>
<keyword evidence="8" id="KW-1185">Reference proteome</keyword>
<evidence type="ECO:0000256" key="5">
    <source>
        <dbReference type="SAM" id="Phobius"/>
    </source>
</evidence>
<feature type="domain" description="G-protein coupled receptors family 1 profile" evidence="6">
    <location>
        <begin position="1"/>
        <end position="270"/>
    </location>
</feature>
<feature type="transmembrane region" description="Helical" evidence="5">
    <location>
        <begin position="162"/>
        <end position="188"/>
    </location>
</feature>
<dbReference type="EMBL" id="GL380000">
    <property type="protein sequence ID" value="EGT41724.1"/>
    <property type="molecule type" value="Genomic_DNA"/>
</dbReference>
<evidence type="ECO:0000256" key="4">
    <source>
        <dbReference type="ARBA" id="ARBA00023136"/>
    </source>
</evidence>
<accession>G0P0I9</accession>
<dbReference type="OMA" id="RDECTIP"/>
<dbReference type="Gene3D" id="1.20.1070.10">
    <property type="entry name" value="Rhodopsin 7-helix transmembrane proteins"/>
    <property type="match status" value="1"/>
</dbReference>
<protein>
    <recommendedName>
        <fullName evidence="6">G-protein coupled receptors family 1 profile domain-containing protein</fullName>
    </recommendedName>
</protein>
<evidence type="ECO:0000256" key="2">
    <source>
        <dbReference type="ARBA" id="ARBA00022692"/>
    </source>
</evidence>
<evidence type="ECO:0000313" key="7">
    <source>
        <dbReference type="EMBL" id="EGT41724.1"/>
    </source>
</evidence>
<evidence type="ECO:0000313" key="8">
    <source>
        <dbReference type="Proteomes" id="UP000008068"/>
    </source>
</evidence>
<dbReference type="SUPFAM" id="SSF81321">
    <property type="entry name" value="Family A G protein-coupled receptor-like"/>
    <property type="match status" value="1"/>
</dbReference>
<evidence type="ECO:0000259" key="6">
    <source>
        <dbReference type="PROSITE" id="PS50262"/>
    </source>
</evidence>
<comment type="subcellular location">
    <subcellularLocation>
        <location evidence="1">Membrane</location>
    </subcellularLocation>
</comment>
<dbReference type="Pfam" id="PF10324">
    <property type="entry name" value="7TM_GPCR_Srw"/>
    <property type="match status" value="1"/>
</dbReference>
<keyword evidence="4 5" id="KW-0472">Membrane</keyword>
<feature type="transmembrane region" description="Helical" evidence="5">
    <location>
        <begin position="214"/>
        <end position="235"/>
    </location>
</feature>
<dbReference type="GO" id="GO:0016020">
    <property type="term" value="C:membrane"/>
    <property type="evidence" value="ECO:0007669"/>
    <property type="project" value="UniProtKB-SubCell"/>
</dbReference>
<name>G0P0I9_CAEBE</name>
<reference evidence="8" key="1">
    <citation type="submission" date="2011-07" db="EMBL/GenBank/DDBJ databases">
        <authorList>
            <consortium name="Caenorhabditis brenneri Sequencing and Analysis Consortium"/>
            <person name="Wilson R.K."/>
        </authorList>
    </citation>
    <scope>NUCLEOTIDE SEQUENCE [LARGE SCALE GENOMIC DNA]</scope>
    <source>
        <strain evidence="8">PB2801</strain>
    </source>
</reference>
<feature type="transmembrane region" description="Helical" evidence="5">
    <location>
        <begin position="96"/>
        <end position="117"/>
    </location>
</feature>
<feature type="transmembrane region" description="Helical" evidence="5">
    <location>
        <begin position="6"/>
        <end position="27"/>
    </location>
</feature>
<dbReference type="OrthoDB" id="5849929at2759"/>
<sequence>MMTSSVISVMIGIGICDSLSMLVAIIVKHVILNLYRDECTIPVGYLFYRIFWVLQYFRADVIRCSTWLGVLMAFTKYLALKFVARPSFKIVSNVSFGFYATFISFFISCLFSLFNYMRIEIVEYGTWTPDKKCGLDVTGTWSLYMMQPSHFYEFLNQYLLKILIFLNAFLTRILPCILLPIITVLLFLELQKTKKKASTNSFIIRKCTERTTSLVIFMAVTYFISSLPAGIFTSFQVPYSDLGIVQLSIFVDHFCNTILTVNASLHCFICFAMSSEYRKTVKEVCRIRPKDFNLNSVLQGGSTVNVSRTQ</sequence>
<gene>
    <name evidence="7" type="ORF">CAEBREN_19567</name>
</gene>
<keyword evidence="2 5" id="KW-0812">Transmembrane</keyword>
<dbReference type="PANTHER" id="PTHR22751">
    <property type="entry name" value="G-PROTEIN COUPLED RECEPTOR-RELATED"/>
    <property type="match status" value="1"/>
</dbReference>
<dbReference type="PROSITE" id="PS50262">
    <property type="entry name" value="G_PROTEIN_RECEP_F1_2"/>
    <property type="match status" value="1"/>
</dbReference>
<dbReference type="InterPro" id="IPR019427">
    <property type="entry name" value="7TM_GPCR_serpentine_rcpt_Srw"/>
</dbReference>
<organism evidence="8">
    <name type="scientific">Caenorhabditis brenneri</name>
    <name type="common">Nematode worm</name>
    <dbReference type="NCBI Taxonomy" id="135651"/>
    <lineage>
        <taxon>Eukaryota</taxon>
        <taxon>Metazoa</taxon>
        <taxon>Ecdysozoa</taxon>
        <taxon>Nematoda</taxon>
        <taxon>Chromadorea</taxon>
        <taxon>Rhabditida</taxon>
        <taxon>Rhabditina</taxon>
        <taxon>Rhabditomorpha</taxon>
        <taxon>Rhabditoidea</taxon>
        <taxon>Rhabditidae</taxon>
        <taxon>Peloderinae</taxon>
        <taxon>Caenorhabditis</taxon>
    </lineage>
</organism>
<evidence type="ECO:0000256" key="1">
    <source>
        <dbReference type="ARBA" id="ARBA00004370"/>
    </source>
</evidence>
<feature type="transmembrane region" description="Helical" evidence="5">
    <location>
        <begin position="247"/>
        <end position="272"/>
    </location>
</feature>